<proteinExistence type="predicted"/>
<dbReference type="InterPro" id="IPR036457">
    <property type="entry name" value="PPM-type-like_dom_sf"/>
</dbReference>
<dbReference type="PANTHER" id="PTHR43156:SF2">
    <property type="entry name" value="STAGE II SPORULATION PROTEIN E"/>
    <property type="match status" value="1"/>
</dbReference>
<keyword evidence="5" id="KW-1185">Reference proteome</keyword>
<sequence length="526" mass="61232">MSSANIVSILNEFNLKLEKIFLLINTYSYELYKETPRYFYDDITNYLELTLEVSNKFREELEASEELKMGKFLIKSMKCDLISYLYLSLELIDNSMNYSEIKDAGVAFFKAISFKISSIISSTEIELENLVFSSEHTSRHVLNKDGHKILIFSEDKIYSKKLTKYLMLKYDVISVDTVDFFNKMICSDFYDLIILDFCSDRDVQIILDLLRVVKKNSLYETIPVIVVSNITRKDIVTIFIEERVDDYFLKSLDLLVLEARISSFIEKKRGIEQGQKYLDLILKGREYLESELVEAGNYIENLLPDKIRNEFFSTNWIFIPSERIGGDFFNYYFVNDDELVIYLIDISGHGIGSALLSLSVSSVINSYVMNNDDINPSKVLEYVNSYFVKFRSDMFITLWYGVLNVRTKRLRFSSAGTPPAIVLNSGDNICLKTRGMILGIEEIYSCEESEVLLNKNSHLLLFSDGVYEIENKKNLIMSIDDFYGIIKENTHHLDDFILMRLYESMLNLSKYNKFRDDFSVLEFIIN</sequence>
<dbReference type="Proteomes" id="UP000275571">
    <property type="component" value="Chromosome"/>
</dbReference>
<dbReference type="RefSeq" id="WP_120104311.1">
    <property type="nucleotide sequence ID" value="NZ_CP028884.1"/>
</dbReference>
<dbReference type="InterPro" id="IPR001932">
    <property type="entry name" value="PPM-type_phosphatase-like_dom"/>
</dbReference>
<dbReference type="InterPro" id="IPR011006">
    <property type="entry name" value="CheY-like_superfamily"/>
</dbReference>
<dbReference type="EMBL" id="CP028884">
    <property type="protein sequence ID" value="AYE36389.1"/>
    <property type="molecule type" value="Genomic_DNA"/>
</dbReference>
<gene>
    <name evidence="4" type="ORF">DB313_02735</name>
</gene>
<accession>A0A386PN01</accession>
<protein>
    <submittedName>
        <fullName evidence="4">Regulator</fullName>
    </submittedName>
</protein>
<feature type="domain" description="Response regulatory" evidence="3">
    <location>
        <begin position="148"/>
        <end position="265"/>
    </location>
</feature>
<dbReference type="InterPro" id="IPR052016">
    <property type="entry name" value="Bact_Sigma-Reg"/>
</dbReference>
<dbReference type="Gene3D" id="3.60.40.10">
    <property type="entry name" value="PPM-type phosphatase domain"/>
    <property type="match status" value="1"/>
</dbReference>
<evidence type="ECO:0000256" key="1">
    <source>
        <dbReference type="ARBA" id="ARBA00022801"/>
    </source>
</evidence>
<organism evidence="4 5">
    <name type="scientific">Borrelia turcica IST7</name>
    <dbReference type="NCBI Taxonomy" id="1104446"/>
    <lineage>
        <taxon>Bacteria</taxon>
        <taxon>Pseudomonadati</taxon>
        <taxon>Spirochaetota</taxon>
        <taxon>Spirochaetia</taxon>
        <taxon>Spirochaetales</taxon>
        <taxon>Borreliaceae</taxon>
        <taxon>Borrelia</taxon>
    </lineage>
</organism>
<dbReference type="SMART" id="SM00331">
    <property type="entry name" value="PP2C_SIG"/>
    <property type="match status" value="1"/>
</dbReference>
<name>A0A386PN01_9SPIR</name>
<dbReference type="Gene3D" id="3.40.50.2300">
    <property type="match status" value="1"/>
</dbReference>
<dbReference type="InterPro" id="IPR001789">
    <property type="entry name" value="Sig_transdc_resp-reg_receiver"/>
</dbReference>
<dbReference type="Pfam" id="PF07228">
    <property type="entry name" value="SpoIIE"/>
    <property type="match status" value="1"/>
</dbReference>
<reference evidence="4 5" key="1">
    <citation type="journal article" date="2018" name="Infect. Genet. Evol.">
        <title>Genome-wide analysis of Borrelia turcica and 'Candidatus Borrelia tachyglossi' shows relapsing fever-like genomes with unique genomic links to Lyme disease Borrelia.</title>
        <authorList>
            <person name="Gofton A.W."/>
            <person name="Margos G."/>
            <person name="Fingerle V."/>
            <person name="Hepner S."/>
            <person name="Loh S.M."/>
            <person name="Ryan U."/>
            <person name="Irwin P."/>
            <person name="Oskam C.L."/>
        </authorList>
    </citation>
    <scope>NUCLEOTIDE SEQUENCE [LARGE SCALE GENOMIC DNA]</scope>
    <source>
        <strain evidence="4 5">IST7</strain>
    </source>
</reference>
<dbReference type="PANTHER" id="PTHR43156">
    <property type="entry name" value="STAGE II SPORULATION PROTEIN E-RELATED"/>
    <property type="match status" value="1"/>
</dbReference>
<evidence type="ECO:0000313" key="4">
    <source>
        <dbReference type="EMBL" id="AYE36389.1"/>
    </source>
</evidence>
<dbReference type="SUPFAM" id="SSF81606">
    <property type="entry name" value="PP2C-like"/>
    <property type="match status" value="1"/>
</dbReference>
<dbReference type="PROSITE" id="PS50110">
    <property type="entry name" value="RESPONSE_REGULATORY"/>
    <property type="match status" value="1"/>
</dbReference>
<keyword evidence="1" id="KW-0378">Hydrolase</keyword>
<dbReference type="SUPFAM" id="SSF52172">
    <property type="entry name" value="CheY-like"/>
    <property type="match status" value="1"/>
</dbReference>
<evidence type="ECO:0000256" key="2">
    <source>
        <dbReference type="PROSITE-ProRule" id="PRU00169"/>
    </source>
</evidence>
<dbReference type="OrthoDB" id="305353at2"/>
<evidence type="ECO:0000259" key="3">
    <source>
        <dbReference type="PROSITE" id="PS50110"/>
    </source>
</evidence>
<evidence type="ECO:0000313" key="5">
    <source>
        <dbReference type="Proteomes" id="UP000275571"/>
    </source>
</evidence>
<feature type="modified residue" description="4-aspartylphosphate" evidence="2">
    <location>
        <position position="196"/>
    </location>
</feature>
<dbReference type="KEGG" id="btur:DB313_02735"/>
<dbReference type="GO" id="GO:0000160">
    <property type="term" value="P:phosphorelay signal transduction system"/>
    <property type="evidence" value="ECO:0007669"/>
    <property type="project" value="InterPro"/>
</dbReference>
<dbReference type="GO" id="GO:0016791">
    <property type="term" value="F:phosphatase activity"/>
    <property type="evidence" value="ECO:0007669"/>
    <property type="project" value="TreeGrafter"/>
</dbReference>
<dbReference type="AlphaFoldDB" id="A0A386PN01"/>
<keyword evidence="2" id="KW-0597">Phosphoprotein</keyword>